<gene>
    <name evidence="2" type="ORF">Lisr_0422</name>
</gene>
<dbReference type="InterPro" id="IPR001375">
    <property type="entry name" value="Peptidase_S9_cat"/>
</dbReference>
<dbReference type="Gene3D" id="3.40.50.1820">
    <property type="entry name" value="alpha/beta hydrolase"/>
    <property type="match status" value="1"/>
</dbReference>
<evidence type="ECO:0000259" key="1">
    <source>
        <dbReference type="Pfam" id="PF00326"/>
    </source>
</evidence>
<dbReference type="SUPFAM" id="SSF53474">
    <property type="entry name" value="alpha/beta-Hydrolases"/>
    <property type="match status" value="1"/>
</dbReference>
<name>A0A0W0WJI9_9GAMM</name>
<dbReference type="InterPro" id="IPR029058">
    <property type="entry name" value="AB_hydrolase_fold"/>
</dbReference>
<protein>
    <submittedName>
        <fullName evidence="2">Dipeptidyl aminopeptidase/acylaminoacyl peptidase</fullName>
    </submittedName>
</protein>
<dbReference type="Proteomes" id="UP000054761">
    <property type="component" value="Unassembled WGS sequence"/>
</dbReference>
<dbReference type="GO" id="GO:0008236">
    <property type="term" value="F:serine-type peptidase activity"/>
    <property type="evidence" value="ECO:0007669"/>
    <property type="project" value="InterPro"/>
</dbReference>
<feature type="domain" description="Peptidase S9 prolyl oligopeptidase catalytic" evidence="1">
    <location>
        <begin position="211"/>
        <end position="275"/>
    </location>
</feature>
<keyword evidence="3" id="KW-1185">Reference proteome</keyword>
<accession>A0A0W0WJI9</accession>
<dbReference type="STRING" id="454.Lisr_0422"/>
<dbReference type="GO" id="GO:0004177">
    <property type="term" value="F:aminopeptidase activity"/>
    <property type="evidence" value="ECO:0007669"/>
    <property type="project" value="UniProtKB-KW"/>
</dbReference>
<evidence type="ECO:0000313" key="2">
    <source>
        <dbReference type="EMBL" id="KTD32485.1"/>
    </source>
</evidence>
<dbReference type="AlphaFoldDB" id="A0A0W0WJI9"/>
<keyword evidence="2" id="KW-0378">Hydrolase</keyword>
<reference evidence="2 3" key="1">
    <citation type="submission" date="2015-11" db="EMBL/GenBank/DDBJ databases">
        <title>Genomic analysis of 38 Legionella species identifies large and diverse effector repertoires.</title>
        <authorList>
            <person name="Burstein D."/>
            <person name="Amaro F."/>
            <person name="Zusman T."/>
            <person name="Lifshitz Z."/>
            <person name="Cohen O."/>
            <person name="Gilbert J.A."/>
            <person name="Pupko T."/>
            <person name="Shuman H.A."/>
            <person name="Segal G."/>
        </authorList>
    </citation>
    <scope>NUCLEOTIDE SEQUENCE [LARGE SCALE GENOMIC DNA]</scope>
    <source>
        <strain evidence="2 3">Bercovier 4</strain>
    </source>
</reference>
<dbReference type="RefSeq" id="WP_223168309.1">
    <property type="nucleotide sequence ID" value="NZ_CP038273.1"/>
</dbReference>
<dbReference type="EMBL" id="LNYH01000013">
    <property type="protein sequence ID" value="KTD32485.1"/>
    <property type="molecule type" value="Genomic_DNA"/>
</dbReference>
<dbReference type="PANTHER" id="PTHR22946:SF12">
    <property type="entry name" value="CONIDIAL PIGMENT BIOSYNTHESIS PROTEIN AYG1 (AFU_ORTHOLOGUE AFUA_2G17550)"/>
    <property type="match status" value="1"/>
</dbReference>
<dbReference type="GO" id="GO:0006508">
    <property type="term" value="P:proteolysis"/>
    <property type="evidence" value="ECO:0007669"/>
    <property type="project" value="InterPro"/>
</dbReference>
<evidence type="ECO:0000313" key="3">
    <source>
        <dbReference type="Proteomes" id="UP000054761"/>
    </source>
</evidence>
<dbReference type="Gene3D" id="1.20.1440.110">
    <property type="entry name" value="acylaminoacyl peptidase"/>
    <property type="match status" value="1"/>
</dbReference>
<organism evidence="2 3">
    <name type="scientific">Legionella israelensis</name>
    <dbReference type="NCBI Taxonomy" id="454"/>
    <lineage>
        <taxon>Bacteria</taxon>
        <taxon>Pseudomonadati</taxon>
        <taxon>Pseudomonadota</taxon>
        <taxon>Gammaproteobacteria</taxon>
        <taxon>Legionellales</taxon>
        <taxon>Legionellaceae</taxon>
        <taxon>Legionella</taxon>
    </lineage>
</organism>
<sequence length="404" mass="45656">MNVSDISRGKIAVKGFDDPEMDFQLIRQLGSSTYGGASVGECLGLANRISQGDPEDWVKEFERLAEWQKKDGMERLAKDHIVSAREQLFKACNSYRAAEYYSPCSSEHHQKLGLNSEHCFGMAITAMDIHYESHSIPYKNIHIPAYFISPANDGVKRKTIMIVSGFDGTLEEEFLMRGLAAIQRGYNVIHFAGPGQMDVFRRYSDTYFEPDFENVVKKVIDHFEFRQEVDMEHLSLLGISIGGYFVTRAASHEPRIKALIANSPILDVFSYLSSFIGYDPTQIPDEEDFTIEDFPSIPDSEFPKALKVQSEQLMIRYGRHSFKNTFVYLRQFIVGEAISNIECPCFAMIGSSEGGEPRKQFDEFCQAVGADYYEFSDFEGAGTHCQVGNVSFANAVMYDWLTGL</sequence>
<dbReference type="InterPro" id="IPR050261">
    <property type="entry name" value="FrsA_esterase"/>
</dbReference>
<dbReference type="PANTHER" id="PTHR22946">
    <property type="entry name" value="DIENELACTONE HYDROLASE DOMAIN-CONTAINING PROTEIN-RELATED"/>
    <property type="match status" value="1"/>
</dbReference>
<comment type="caution">
    <text evidence="2">The sequence shown here is derived from an EMBL/GenBank/DDBJ whole genome shotgun (WGS) entry which is preliminary data.</text>
</comment>
<keyword evidence="2" id="KW-0645">Protease</keyword>
<proteinExistence type="predicted"/>
<dbReference type="PATRIC" id="fig|454.4.peg.443"/>
<keyword evidence="2" id="KW-0031">Aminopeptidase</keyword>
<dbReference type="Pfam" id="PF00326">
    <property type="entry name" value="Peptidase_S9"/>
    <property type="match status" value="1"/>
</dbReference>